<keyword evidence="9" id="KW-1278">Translocase</keyword>
<feature type="transmembrane region" description="Helical" evidence="17">
    <location>
        <begin position="214"/>
        <end position="234"/>
    </location>
</feature>
<dbReference type="GO" id="GO:0015990">
    <property type="term" value="P:electron transport coupled proton transport"/>
    <property type="evidence" value="ECO:0007669"/>
    <property type="project" value="TreeGrafter"/>
</dbReference>
<evidence type="ECO:0000256" key="17">
    <source>
        <dbReference type="RuleBase" id="RU003297"/>
    </source>
</evidence>
<dbReference type="EMBL" id="JX412803">
    <property type="protein sequence ID" value="ALO77029.1"/>
    <property type="molecule type" value="Genomic_DNA"/>
</dbReference>
<comment type="function">
    <text evidence="17">Core subunit of the mitochondrial membrane respiratory chain NADH dehydrogenase (Complex I) which catalyzes electron transfer from NADH through the respiratory chain, using ubiquinone as an electron acceptor. Essential for the catalytic activity and assembly of complex I.</text>
</comment>
<comment type="catalytic activity">
    <reaction evidence="16 17">
        <text>a ubiquinone + NADH + 5 H(+)(in) = a ubiquinol + NAD(+) + 4 H(+)(out)</text>
        <dbReference type="Rhea" id="RHEA:29091"/>
        <dbReference type="Rhea" id="RHEA-COMP:9565"/>
        <dbReference type="Rhea" id="RHEA-COMP:9566"/>
        <dbReference type="ChEBI" id="CHEBI:15378"/>
        <dbReference type="ChEBI" id="CHEBI:16389"/>
        <dbReference type="ChEBI" id="CHEBI:17976"/>
        <dbReference type="ChEBI" id="CHEBI:57540"/>
        <dbReference type="ChEBI" id="CHEBI:57945"/>
        <dbReference type="EC" id="7.1.1.2"/>
    </reaction>
</comment>
<protein>
    <recommendedName>
        <fullName evidence="5 17">NADH-ubiquinone oxidoreductase chain 4</fullName>
        <ecNumber evidence="4 17">7.1.1.2</ecNumber>
    </recommendedName>
</protein>
<reference evidence="20" key="1">
    <citation type="submission" date="2012-06" db="EMBL/GenBank/DDBJ databases">
        <title>Mitogenomics of the Coleoptera under dense taxon sampling.</title>
        <authorList>
            <person name="Timmermans M.J.T.N."/>
            <person name="Lim J."/>
            <person name="Dodsworth S."/>
            <person name="Haran J."/>
            <person name="Ahrens D."/>
            <person name="Bocak L."/>
            <person name="London A."/>
            <person name="Culverwell L."/>
            <person name="Vogler A.P."/>
        </authorList>
    </citation>
    <scope>NUCLEOTIDE SEQUENCE</scope>
</reference>
<feature type="transmembrane region" description="Helical" evidence="17">
    <location>
        <begin position="54"/>
        <end position="72"/>
    </location>
</feature>
<dbReference type="GO" id="GO:0008137">
    <property type="term" value="F:NADH dehydrogenase (ubiquinone) activity"/>
    <property type="evidence" value="ECO:0007669"/>
    <property type="project" value="UniProtKB-UniRule"/>
</dbReference>
<evidence type="ECO:0000256" key="14">
    <source>
        <dbReference type="ARBA" id="ARBA00023128"/>
    </source>
</evidence>
<feature type="domain" description="NADH:ubiquinone oxidoreductase chain 4 N-terminal" evidence="19">
    <location>
        <begin position="1"/>
        <end position="100"/>
    </location>
</feature>
<dbReference type="GO" id="GO:0042773">
    <property type="term" value="P:ATP synthesis coupled electron transport"/>
    <property type="evidence" value="ECO:0007669"/>
    <property type="project" value="InterPro"/>
</dbReference>
<geneLocation type="mitochondrion" evidence="20"/>
<dbReference type="GO" id="GO:0003954">
    <property type="term" value="F:NADH dehydrogenase activity"/>
    <property type="evidence" value="ECO:0007669"/>
    <property type="project" value="TreeGrafter"/>
</dbReference>
<evidence type="ECO:0000256" key="16">
    <source>
        <dbReference type="ARBA" id="ARBA00049551"/>
    </source>
</evidence>
<evidence type="ECO:0000256" key="6">
    <source>
        <dbReference type="ARBA" id="ARBA00022448"/>
    </source>
</evidence>
<dbReference type="EC" id="7.1.1.2" evidence="4 17"/>
<feature type="transmembrane region" description="Helical" evidence="17">
    <location>
        <begin position="299"/>
        <end position="321"/>
    </location>
</feature>
<sequence>MMKMILLMLFMFPLCFSSFWIFQFSLFLLFFYTFTFMSYNYLILNMSYWFGMDLLSFTLILLSVWICSLMILASSKLFLLKNFFNLFMFIVMFLLFTLILIFSSLNLFMFYLFFEISLIPMFILILGWGYQSERIEAGVYLLFYTLVVSLPMMIGIFYIYNNINSLEFFMFNNFSSLNLYLYISMILSFLVKMPMYIVHVWLPKAHVEAPISGSMVLAGIMLKLGGYGMMRLLIMFQKFFLSVNIFIMSLSLTGGVIISFLCIRQYDMKSLIAYSSVAHMSMVLGGILTLSVWGMTGSLLLMLAHGLSSSGLFCLANVNYERFNSRSMYLNKGMINLSSTLAMWWFLFSACNMSAPPSLNLFGEIMLMSSLVSFSYWYIYLIMFLLFNSAVYSLYLYSFSNHGKINVSLLSFKNINFREYLLLFLHWLPLNIMFLKLDLFSLWI</sequence>
<dbReference type="PANTHER" id="PTHR43507:SF20">
    <property type="entry name" value="NADH-UBIQUINONE OXIDOREDUCTASE CHAIN 4"/>
    <property type="match status" value="1"/>
</dbReference>
<accession>A0A0S2MQM3</accession>
<dbReference type="Pfam" id="PF01059">
    <property type="entry name" value="Oxidored_q5_N"/>
    <property type="match status" value="1"/>
</dbReference>
<dbReference type="InterPro" id="IPR003918">
    <property type="entry name" value="NADH_UbQ_OxRdtase"/>
</dbReference>
<feature type="domain" description="NADH:quinone oxidoreductase/Mrp antiporter transmembrane" evidence="18">
    <location>
        <begin position="104"/>
        <end position="383"/>
    </location>
</feature>
<keyword evidence="11 17" id="KW-1133">Transmembrane helix</keyword>
<feature type="transmembrane region" description="Helical" evidence="17">
    <location>
        <begin position="84"/>
        <end position="102"/>
    </location>
</feature>
<keyword evidence="13 17" id="KW-0830">Ubiquinone</keyword>
<keyword evidence="12 17" id="KW-0520">NAD</keyword>
<feature type="transmembrane region" description="Helical" evidence="17">
    <location>
        <begin position="137"/>
        <end position="160"/>
    </location>
</feature>
<comment type="similarity">
    <text evidence="3 17">Belongs to the complex I subunit 4 family.</text>
</comment>
<name>A0A0S2MQM3_9CUCU</name>
<evidence type="ECO:0000259" key="18">
    <source>
        <dbReference type="Pfam" id="PF00361"/>
    </source>
</evidence>
<comment type="subcellular location">
    <subcellularLocation>
        <location evidence="2 17">Mitochondrion membrane</location>
        <topology evidence="2 17">Multi-pass membrane protein</topology>
    </subcellularLocation>
</comment>
<feature type="transmembrane region" description="Helical" evidence="17">
    <location>
        <begin position="7"/>
        <end position="34"/>
    </location>
</feature>
<feature type="transmembrane region" description="Helical" evidence="17">
    <location>
        <begin position="180"/>
        <end position="202"/>
    </location>
</feature>
<dbReference type="PANTHER" id="PTHR43507">
    <property type="entry name" value="NADH-UBIQUINONE OXIDOREDUCTASE CHAIN 4"/>
    <property type="match status" value="1"/>
</dbReference>
<dbReference type="PRINTS" id="PR01437">
    <property type="entry name" value="NUOXDRDTASE4"/>
</dbReference>
<gene>
    <name evidence="20" type="primary">nad4</name>
</gene>
<keyword evidence="10 17" id="KW-0249">Electron transport</keyword>
<dbReference type="InterPro" id="IPR001750">
    <property type="entry name" value="ND/Mrp_TM"/>
</dbReference>
<evidence type="ECO:0000256" key="11">
    <source>
        <dbReference type="ARBA" id="ARBA00022989"/>
    </source>
</evidence>
<dbReference type="AlphaFoldDB" id="A0A0S2MQM3"/>
<evidence type="ECO:0000256" key="12">
    <source>
        <dbReference type="ARBA" id="ARBA00023027"/>
    </source>
</evidence>
<evidence type="ECO:0000256" key="1">
    <source>
        <dbReference type="ARBA" id="ARBA00003257"/>
    </source>
</evidence>
<comment type="function">
    <text evidence="1">Core subunit of the mitochondrial membrane respiratory chain NADH dehydrogenase (Complex I) that is believed to belong to the minimal assembly required for catalysis. Complex I functions in the transfer of electrons from NADH to the respiratory chain. The immediate electron acceptor for the enzyme is believed to be ubiquinone.</text>
</comment>
<keyword evidence="14 17" id="KW-0496">Mitochondrion</keyword>
<keyword evidence="8 17" id="KW-0812">Transmembrane</keyword>
<evidence type="ECO:0000256" key="9">
    <source>
        <dbReference type="ARBA" id="ARBA00022967"/>
    </source>
</evidence>
<evidence type="ECO:0000256" key="5">
    <source>
        <dbReference type="ARBA" id="ARBA00021006"/>
    </source>
</evidence>
<dbReference type="InterPro" id="IPR000260">
    <property type="entry name" value="NADH4_N"/>
</dbReference>
<dbReference type="Pfam" id="PF00361">
    <property type="entry name" value="Proton_antipo_M"/>
    <property type="match status" value="1"/>
</dbReference>
<keyword evidence="15 17" id="KW-0472">Membrane</keyword>
<evidence type="ECO:0000256" key="8">
    <source>
        <dbReference type="ARBA" id="ARBA00022692"/>
    </source>
</evidence>
<proteinExistence type="inferred from homology"/>
<evidence type="ECO:0000256" key="10">
    <source>
        <dbReference type="ARBA" id="ARBA00022982"/>
    </source>
</evidence>
<feature type="transmembrane region" description="Helical" evidence="17">
    <location>
        <begin position="271"/>
        <end position="293"/>
    </location>
</feature>
<dbReference type="GO" id="GO:0048039">
    <property type="term" value="F:ubiquinone binding"/>
    <property type="evidence" value="ECO:0007669"/>
    <property type="project" value="TreeGrafter"/>
</dbReference>
<evidence type="ECO:0000259" key="19">
    <source>
        <dbReference type="Pfam" id="PF01059"/>
    </source>
</evidence>
<feature type="transmembrane region" description="Helical" evidence="17">
    <location>
        <begin position="240"/>
        <end position="264"/>
    </location>
</feature>
<feature type="transmembrane region" description="Helical" evidence="17">
    <location>
        <begin position="333"/>
        <end position="355"/>
    </location>
</feature>
<keyword evidence="6 17" id="KW-0813">Transport</keyword>
<evidence type="ECO:0000256" key="2">
    <source>
        <dbReference type="ARBA" id="ARBA00004225"/>
    </source>
</evidence>
<feature type="transmembrane region" description="Helical" evidence="17">
    <location>
        <begin position="420"/>
        <end position="443"/>
    </location>
</feature>
<dbReference type="GO" id="GO:0031966">
    <property type="term" value="C:mitochondrial membrane"/>
    <property type="evidence" value="ECO:0007669"/>
    <property type="project" value="UniProtKB-SubCell"/>
</dbReference>
<evidence type="ECO:0000256" key="7">
    <source>
        <dbReference type="ARBA" id="ARBA00022660"/>
    </source>
</evidence>
<feature type="transmembrane region" description="Helical" evidence="17">
    <location>
        <begin position="108"/>
        <end position="130"/>
    </location>
</feature>
<feature type="transmembrane region" description="Helical" evidence="17">
    <location>
        <begin position="375"/>
        <end position="399"/>
    </location>
</feature>
<keyword evidence="7 17" id="KW-0679">Respiratory chain</keyword>
<evidence type="ECO:0000256" key="3">
    <source>
        <dbReference type="ARBA" id="ARBA00009025"/>
    </source>
</evidence>
<evidence type="ECO:0000313" key="20">
    <source>
        <dbReference type="EMBL" id="ALO77029.1"/>
    </source>
</evidence>
<evidence type="ECO:0000256" key="4">
    <source>
        <dbReference type="ARBA" id="ARBA00012944"/>
    </source>
</evidence>
<organism evidence="20">
    <name type="scientific">Sphindus dubius</name>
    <dbReference type="NCBI Taxonomy" id="295944"/>
    <lineage>
        <taxon>Eukaryota</taxon>
        <taxon>Metazoa</taxon>
        <taxon>Ecdysozoa</taxon>
        <taxon>Arthropoda</taxon>
        <taxon>Hexapoda</taxon>
        <taxon>Insecta</taxon>
        <taxon>Pterygota</taxon>
        <taxon>Neoptera</taxon>
        <taxon>Endopterygota</taxon>
        <taxon>Coleoptera</taxon>
        <taxon>Polyphaga</taxon>
        <taxon>Cucujiformia</taxon>
        <taxon>Sphindidae</taxon>
        <taxon>Sphindus</taxon>
    </lineage>
</organism>
<evidence type="ECO:0000256" key="13">
    <source>
        <dbReference type="ARBA" id="ARBA00023075"/>
    </source>
</evidence>
<evidence type="ECO:0000256" key="15">
    <source>
        <dbReference type="ARBA" id="ARBA00023136"/>
    </source>
</evidence>